<dbReference type="AlphaFoldDB" id="A0A8C2VV89"/>
<name>A0A8C2VV89_CHILA</name>
<keyword evidence="4" id="KW-1185">Reference proteome</keyword>
<evidence type="ECO:0000259" key="2">
    <source>
        <dbReference type="Pfam" id="PF15064"/>
    </source>
</evidence>
<dbReference type="InterPro" id="IPR053871">
    <property type="entry name" value="CATSPERG_beta-prop"/>
</dbReference>
<feature type="signal peptide" evidence="1">
    <location>
        <begin position="1"/>
        <end position="38"/>
    </location>
</feature>
<evidence type="ECO:0000256" key="1">
    <source>
        <dbReference type="SAM" id="SignalP"/>
    </source>
</evidence>
<dbReference type="InterPro" id="IPR028246">
    <property type="entry name" value="CATSPERG"/>
</dbReference>
<dbReference type="PANTHER" id="PTHR14327">
    <property type="entry name" value="CATION CHANNEL SPERM-ASSOCIATED PROTEIN SUBUNIT GAMMA"/>
    <property type="match status" value="1"/>
</dbReference>
<evidence type="ECO:0000313" key="3">
    <source>
        <dbReference type="Ensembl" id="ENSCLAP00000020040.1"/>
    </source>
</evidence>
<dbReference type="Ensembl" id="ENSCLAT00000020233.1">
    <property type="protein sequence ID" value="ENSCLAP00000020040.1"/>
    <property type="gene ID" value="ENSCLAG00000013731.1"/>
</dbReference>
<reference evidence="3" key="1">
    <citation type="submission" date="2025-08" db="UniProtKB">
        <authorList>
            <consortium name="Ensembl"/>
        </authorList>
    </citation>
    <scope>IDENTIFICATION</scope>
</reference>
<dbReference type="Pfam" id="PF15064">
    <property type="entry name" value="CATSPERG_beta-prop"/>
    <property type="match status" value="1"/>
</dbReference>
<dbReference type="Proteomes" id="UP000694398">
    <property type="component" value="Unassembled WGS sequence"/>
</dbReference>
<dbReference type="GeneTree" id="ENSGT00390000014139"/>
<dbReference type="OMA" id="EYIMALP"/>
<evidence type="ECO:0000313" key="4">
    <source>
        <dbReference type="Proteomes" id="UP000694398"/>
    </source>
</evidence>
<dbReference type="GO" id="GO:0097228">
    <property type="term" value="C:sperm principal piece"/>
    <property type="evidence" value="ECO:0007669"/>
    <property type="project" value="InterPro"/>
</dbReference>
<proteinExistence type="predicted"/>
<reference evidence="3" key="2">
    <citation type="submission" date="2025-09" db="UniProtKB">
        <authorList>
            <consortium name="Ensembl"/>
        </authorList>
    </citation>
    <scope>IDENTIFICATION</scope>
</reference>
<protein>
    <recommendedName>
        <fullName evidence="2">CATSPERG beta-propeller domain-containing protein</fullName>
    </recommendedName>
</protein>
<feature type="chain" id="PRO_5034629482" description="CATSPERG beta-propeller domain-containing protein" evidence="1">
    <location>
        <begin position="39"/>
        <end position="206"/>
    </location>
</feature>
<dbReference type="PANTHER" id="PTHR14327:SF1">
    <property type="entry name" value="CATION CHANNEL SPERM-ASSOCIATED AUXILIARY SUBUNIT GAMMA"/>
    <property type="match status" value="1"/>
</dbReference>
<dbReference type="GO" id="GO:0036128">
    <property type="term" value="C:CatSper complex"/>
    <property type="evidence" value="ECO:0007669"/>
    <property type="project" value="InterPro"/>
</dbReference>
<sequence length="206" mass="23253">IVCYPAMFPIGFVWPRVRVLRVFLALLAVLLASSKVWKTDDFEDCTWQVVLSKFDRKYLGFPYYLKISYSCEGQLSIDSCWVGSFYCPQADFSATIYDAISTESTLFIRQNQLVYYFTGTYATLYNRSHSSSWVRVLATECIKRLCPVLFHSNGSEYVMALTTGKHEGYLHFGTITEGRVTFEMLPKGRSVCDGTVWGYGGGGGAC</sequence>
<keyword evidence="1" id="KW-0732">Signal</keyword>
<organism evidence="3 4">
    <name type="scientific">Chinchilla lanigera</name>
    <name type="common">Long-tailed chinchilla</name>
    <name type="synonym">Chinchilla villidera</name>
    <dbReference type="NCBI Taxonomy" id="34839"/>
    <lineage>
        <taxon>Eukaryota</taxon>
        <taxon>Metazoa</taxon>
        <taxon>Chordata</taxon>
        <taxon>Craniata</taxon>
        <taxon>Vertebrata</taxon>
        <taxon>Euteleostomi</taxon>
        <taxon>Mammalia</taxon>
        <taxon>Eutheria</taxon>
        <taxon>Euarchontoglires</taxon>
        <taxon>Glires</taxon>
        <taxon>Rodentia</taxon>
        <taxon>Hystricomorpha</taxon>
        <taxon>Chinchillidae</taxon>
        <taxon>Chinchilla</taxon>
    </lineage>
</organism>
<feature type="domain" description="CATSPERG beta-propeller" evidence="2">
    <location>
        <begin position="74"/>
        <end position="194"/>
    </location>
</feature>
<accession>A0A8C2VV89</accession>